<evidence type="ECO:0000313" key="2">
    <source>
        <dbReference type="Proteomes" id="UP001189624"/>
    </source>
</evidence>
<accession>A0AA86VJS5</accession>
<sequence>MSNPTQDVSNVCDIVYCGRGTCHPSSTDSLGFTCDCESGWKKPNLGPLQLPPCSLPNCTVDLRCGNGSLPFPTSLPTKVSDRTLFVEFLWGWNLCERWL</sequence>
<organism evidence="1 2">
    <name type="scientific">Sphenostylis stenocarpa</name>
    <dbReference type="NCBI Taxonomy" id="92480"/>
    <lineage>
        <taxon>Eukaryota</taxon>
        <taxon>Viridiplantae</taxon>
        <taxon>Streptophyta</taxon>
        <taxon>Embryophyta</taxon>
        <taxon>Tracheophyta</taxon>
        <taxon>Spermatophyta</taxon>
        <taxon>Magnoliopsida</taxon>
        <taxon>eudicotyledons</taxon>
        <taxon>Gunneridae</taxon>
        <taxon>Pentapetalae</taxon>
        <taxon>rosids</taxon>
        <taxon>fabids</taxon>
        <taxon>Fabales</taxon>
        <taxon>Fabaceae</taxon>
        <taxon>Papilionoideae</taxon>
        <taxon>50 kb inversion clade</taxon>
        <taxon>NPAAA clade</taxon>
        <taxon>indigoferoid/millettioid clade</taxon>
        <taxon>Phaseoleae</taxon>
        <taxon>Sphenostylis</taxon>
    </lineage>
</organism>
<proteinExistence type="predicted"/>
<evidence type="ECO:0008006" key="3">
    <source>
        <dbReference type="Google" id="ProtNLM"/>
    </source>
</evidence>
<dbReference type="EMBL" id="OY731401">
    <property type="protein sequence ID" value="CAJ1951209.1"/>
    <property type="molecule type" value="Genomic_DNA"/>
</dbReference>
<dbReference type="AlphaFoldDB" id="A0AA86VJS5"/>
<dbReference type="Gramene" id="rna-AYBTSS11_LOCUS14657">
    <property type="protein sequence ID" value="CAJ1951209.1"/>
    <property type="gene ID" value="gene-AYBTSS11_LOCUS14657"/>
</dbReference>
<dbReference type="Proteomes" id="UP001189624">
    <property type="component" value="Chromosome 4"/>
</dbReference>
<name>A0AA86VJS5_9FABA</name>
<keyword evidence="2" id="KW-1185">Reference proteome</keyword>
<reference evidence="1" key="1">
    <citation type="submission" date="2023-10" db="EMBL/GenBank/DDBJ databases">
        <authorList>
            <person name="Domelevo Entfellner J.-B."/>
        </authorList>
    </citation>
    <scope>NUCLEOTIDE SEQUENCE</scope>
</reference>
<dbReference type="PANTHER" id="PTHR33881:SF17">
    <property type="entry name" value="EGF-LIKE DOMAIN-CONTAINING PROTEIN"/>
    <property type="match status" value="1"/>
</dbReference>
<gene>
    <name evidence="1" type="ORF">AYBTSS11_LOCUS14657</name>
</gene>
<protein>
    <recommendedName>
        <fullName evidence="3">EGF-like domain-containing protein</fullName>
    </recommendedName>
</protein>
<evidence type="ECO:0000313" key="1">
    <source>
        <dbReference type="EMBL" id="CAJ1951209.1"/>
    </source>
</evidence>
<dbReference type="PANTHER" id="PTHR33881">
    <property type="entry name" value="NEUROGENIC LOCUS NOTCH-LIKE PROTEIN"/>
    <property type="match status" value="1"/>
</dbReference>